<proteinExistence type="predicted"/>
<reference evidence="1 2" key="1">
    <citation type="submission" date="2018-03" db="EMBL/GenBank/DDBJ databases">
        <title>Genomic Encyclopedia of Archaeal and Bacterial Type Strains, Phase II (KMG-II): from individual species to whole genera.</title>
        <authorList>
            <person name="Goeker M."/>
        </authorList>
    </citation>
    <scope>NUCLEOTIDE SEQUENCE [LARGE SCALE GENOMIC DNA]</scope>
    <source>
        <strain evidence="1 2">DSM 100673</strain>
    </source>
</reference>
<keyword evidence="2" id="KW-1185">Reference proteome</keyword>
<dbReference type="EMBL" id="PYGJ01000003">
    <property type="protein sequence ID" value="PSL20720.1"/>
    <property type="molecule type" value="Genomic_DNA"/>
</dbReference>
<evidence type="ECO:0000313" key="2">
    <source>
        <dbReference type="Proteomes" id="UP000240418"/>
    </source>
</evidence>
<dbReference type="Proteomes" id="UP000240418">
    <property type="component" value="Unassembled WGS sequence"/>
</dbReference>
<name>A0A2P8FG80_9RHOB</name>
<evidence type="ECO:0000313" key="1">
    <source>
        <dbReference type="EMBL" id="PSL20720.1"/>
    </source>
</evidence>
<dbReference type="AlphaFoldDB" id="A0A2P8FG80"/>
<accession>A0A2P8FG80</accession>
<gene>
    <name evidence="1" type="ORF">CLV88_103370</name>
</gene>
<evidence type="ECO:0008006" key="3">
    <source>
        <dbReference type="Google" id="ProtNLM"/>
    </source>
</evidence>
<sequence>MGRVARKAQSLKTAQFFLADTASLWHSSKKTSGKFSMTGTSSLLLGQKYCDALNLDFENSFRFQFVLSPEQRRLPGFGIRRFADRYLHVSPELALCEITSVEGTPLGLLLGQGVDADGNLLKDRHRLEFSAYDTELADKLENWVKWVSGRYALLLDLPTQTPVRRAYHDPVGSFGLVYDPETRVLASSLFLCLERDIDPSANYRPHDDVMADETISSLLPDFDPNLPAGGYGFGETLDARVRRLLANRYVDLDTFKEHRFWPGDEDFEPISMRKAAQIITRRMRQTMSALCNNLDGYFAISGGRDSRMLLAASPDLTDSGIKLYCYANNYITTLDLRVAEEIAEVVGQPLLGQVPDDGFRGSFLPRKRRSIPLRHQFAISTGLMHMGDDWWQRGFARKLDKGGVWIRGNFLEIATARWWPRRPGTYEEDMDYTLERIRVGLGDDADRARKMEQLRAWSKSFEYDFERHFHDFTYMDLTTAPPMANFHGYNRMFLVAPGSDRLIFKTAMQVPARQRQQTRFYDHIMNQLNPAMHAVPLARPVAYQSRRQGVNATHLLEERINEYRQAANA</sequence>
<organism evidence="1 2">
    <name type="scientific">Shimia abyssi</name>
    <dbReference type="NCBI Taxonomy" id="1662395"/>
    <lineage>
        <taxon>Bacteria</taxon>
        <taxon>Pseudomonadati</taxon>
        <taxon>Pseudomonadota</taxon>
        <taxon>Alphaproteobacteria</taxon>
        <taxon>Rhodobacterales</taxon>
        <taxon>Roseobacteraceae</taxon>
    </lineage>
</organism>
<protein>
    <recommendedName>
        <fullName evidence="3">Asparagine synthase</fullName>
    </recommendedName>
</protein>
<comment type="caution">
    <text evidence="1">The sequence shown here is derived from an EMBL/GenBank/DDBJ whole genome shotgun (WGS) entry which is preliminary data.</text>
</comment>